<dbReference type="PANTHER" id="PTHR47053">
    <property type="entry name" value="MUREIN DD-ENDOPEPTIDASE MEPH-RELATED"/>
    <property type="match status" value="1"/>
</dbReference>
<gene>
    <name evidence="6" type="ORF">J2W48_003056</name>
</gene>
<keyword evidence="3" id="KW-0378">Hydrolase</keyword>
<keyword evidence="7" id="KW-1185">Reference proteome</keyword>
<evidence type="ECO:0000256" key="3">
    <source>
        <dbReference type="ARBA" id="ARBA00022801"/>
    </source>
</evidence>
<protein>
    <recommendedName>
        <fullName evidence="5">NlpC/P60 domain-containing protein</fullName>
    </recommendedName>
</protein>
<dbReference type="Pfam" id="PF00877">
    <property type="entry name" value="NLPC_P60"/>
    <property type="match status" value="1"/>
</dbReference>
<dbReference type="EMBL" id="JAVDWQ010000010">
    <property type="protein sequence ID" value="MDR7211105.1"/>
    <property type="molecule type" value="Genomic_DNA"/>
</dbReference>
<organism evidence="6 7">
    <name type="scientific">Flavobacterium piscis</name>
    <dbReference type="NCBI Taxonomy" id="1114874"/>
    <lineage>
        <taxon>Bacteria</taxon>
        <taxon>Pseudomonadati</taxon>
        <taxon>Bacteroidota</taxon>
        <taxon>Flavobacteriia</taxon>
        <taxon>Flavobacteriales</taxon>
        <taxon>Flavobacteriaceae</taxon>
        <taxon>Flavobacterium</taxon>
    </lineage>
</organism>
<dbReference type="Pfam" id="PF18348">
    <property type="entry name" value="SH3_16"/>
    <property type="match status" value="1"/>
</dbReference>
<dbReference type="PANTHER" id="PTHR47053:SF1">
    <property type="entry name" value="MUREIN DD-ENDOPEPTIDASE MEPH-RELATED"/>
    <property type="match status" value="1"/>
</dbReference>
<dbReference type="InterPro" id="IPR051202">
    <property type="entry name" value="Peptidase_C40"/>
</dbReference>
<dbReference type="Gene3D" id="3.90.1720.10">
    <property type="entry name" value="endopeptidase domain like (from Nostoc punctiforme)"/>
    <property type="match status" value="1"/>
</dbReference>
<dbReference type="Gene3D" id="2.30.30.40">
    <property type="entry name" value="SH3 Domains"/>
    <property type="match status" value="1"/>
</dbReference>
<comment type="similarity">
    <text evidence="1">Belongs to the peptidase C40 family.</text>
</comment>
<dbReference type="InterPro" id="IPR041382">
    <property type="entry name" value="SH3_16"/>
</dbReference>
<reference evidence="6 7" key="1">
    <citation type="submission" date="2023-07" db="EMBL/GenBank/DDBJ databases">
        <title>Sorghum-associated microbial communities from plants grown in Nebraska, USA.</title>
        <authorList>
            <person name="Schachtman D."/>
        </authorList>
    </citation>
    <scope>NUCLEOTIDE SEQUENCE [LARGE SCALE GENOMIC DNA]</scope>
    <source>
        <strain evidence="6 7">4129</strain>
    </source>
</reference>
<dbReference type="SUPFAM" id="SSF54001">
    <property type="entry name" value="Cysteine proteinases"/>
    <property type="match status" value="1"/>
</dbReference>
<accession>A0ABU1YBV9</accession>
<comment type="caution">
    <text evidence="6">The sequence shown here is derived from an EMBL/GenBank/DDBJ whole genome shotgun (WGS) entry which is preliminary data.</text>
</comment>
<evidence type="ECO:0000256" key="2">
    <source>
        <dbReference type="ARBA" id="ARBA00022670"/>
    </source>
</evidence>
<name>A0ABU1YBV9_9FLAO</name>
<dbReference type="InterPro" id="IPR000064">
    <property type="entry name" value="NLP_P60_dom"/>
</dbReference>
<evidence type="ECO:0000256" key="4">
    <source>
        <dbReference type="ARBA" id="ARBA00022807"/>
    </source>
</evidence>
<dbReference type="PROSITE" id="PS51935">
    <property type="entry name" value="NLPC_P60"/>
    <property type="match status" value="1"/>
</dbReference>
<keyword evidence="2" id="KW-0645">Protease</keyword>
<dbReference type="InterPro" id="IPR038765">
    <property type="entry name" value="Papain-like_cys_pep_sf"/>
</dbReference>
<evidence type="ECO:0000313" key="7">
    <source>
        <dbReference type="Proteomes" id="UP001269081"/>
    </source>
</evidence>
<feature type="domain" description="NlpC/P60" evidence="5">
    <location>
        <begin position="125"/>
        <end position="250"/>
    </location>
</feature>
<dbReference type="Proteomes" id="UP001269081">
    <property type="component" value="Unassembled WGS sequence"/>
</dbReference>
<proteinExistence type="inferred from homology"/>
<keyword evidence="4" id="KW-0788">Thiol protease</keyword>
<evidence type="ECO:0000256" key="1">
    <source>
        <dbReference type="ARBA" id="ARBA00007074"/>
    </source>
</evidence>
<sequence length="253" mass="28668">MFGICNLAIVPVRSEPSDRSEIVTQLLFGEHIEILERQNQWARIKIQFDDYEGWVDSKQYQIISEANYNLLSNEAIILNADLIEYITSSDNLLLPIPLGASLSFLNNNEINTSNFDFEGTKTSGIKPKSALLNTAFMYLNAPYLWGGKTPFGIDCSGFTQMVYKLNGYKIHRDASQQALEGDPLSFIEESEPGDLAFFDNEEGNIIHVGIIMENNYIIHASGKVRIDRLDHLGIYNPELNKHTHKLRVIKKII</sequence>
<dbReference type="RefSeq" id="WP_310282444.1">
    <property type="nucleotide sequence ID" value="NZ_JAVDWQ010000010.1"/>
</dbReference>
<evidence type="ECO:0000313" key="6">
    <source>
        <dbReference type="EMBL" id="MDR7211105.1"/>
    </source>
</evidence>
<evidence type="ECO:0000259" key="5">
    <source>
        <dbReference type="PROSITE" id="PS51935"/>
    </source>
</evidence>